<dbReference type="EMBL" id="JACEIP010000012">
    <property type="protein sequence ID" value="MBA4543093.1"/>
    <property type="molecule type" value="Genomic_DNA"/>
</dbReference>
<dbReference type="Pfam" id="PF04079">
    <property type="entry name" value="SMC_ScpB"/>
    <property type="match status" value="1"/>
</dbReference>
<dbReference type="HAMAP" id="MF_01804">
    <property type="entry name" value="ScpB"/>
    <property type="match status" value="1"/>
</dbReference>
<keyword evidence="4 5" id="KW-0131">Cell cycle</keyword>
<organism evidence="6 7">
    <name type="scientific">Thermoactinomyces daqus</name>
    <dbReference type="NCBI Taxonomy" id="1329516"/>
    <lineage>
        <taxon>Bacteria</taxon>
        <taxon>Bacillati</taxon>
        <taxon>Bacillota</taxon>
        <taxon>Bacilli</taxon>
        <taxon>Bacillales</taxon>
        <taxon>Thermoactinomycetaceae</taxon>
        <taxon>Thermoactinomyces</taxon>
    </lineage>
</organism>
<protein>
    <recommendedName>
        <fullName evidence="5">Segregation and condensation protein B</fullName>
    </recommendedName>
</protein>
<accession>A0A7W1XAG1</accession>
<evidence type="ECO:0000256" key="5">
    <source>
        <dbReference type="HAMAP-Rule" id="MF_01804"/>
    </source>
</evidence>
<dbReference type="PANTHER" id="PTHR34298">
    <property type="entry name" value="SEGREGATION AND CONDENSATION PROTEIN B"/>
    <property type="match status" value="1"/>
</dbReference>
<evidence type="ECO:0000256" key="2">
    <source>
        <dbReference type="ARBA" id="ARBA00022618"/>
    </source>
</evidence>
<dbReference type="PANTHER" id="PTHR34298:SF2">
    <property type="entry name" value="SEGREGATION AND CONDENSATION PROTEIN B"/>
    <property type="match status" value="1"/>
</dbReference>
<dbReference type="GO" id="GO:0051304">
    <property type="term" value="P:chromosome separation"/>
    <property type="evidence" value="ECO:0007669"/>
    <property type="project" value="InterPro"/>
</dbReference>
<evidence type="ECO:0000313" key="6">
    <source>
        <dbReference type="EMBL" id="MBA4543093.1"/>
    </source>
</evidence>
<evidence type="ECO:0000256" key="1">
    <source>
        <dbReference type="ARBA" id="ARBA00022490"/>
    </source>
</evidence>
<keyword evidence="7" id="KW-1185">Reference proteome</keyword>
<comment type="subcellular location">
    <subcellularLocation>
        <location evidence="5">Cytoplasm</location>
    </subcellularLocation>
    <text evidence="5">Associated with two foci at the outer edges of the nucleoid region in young cells, and at four foci within both cell halves in older cells.</text>
</comment>
<comment type="subunit">
    <text evidence="5">Homodimer. Homodimerization may be required to stabilize the binding of ScpA to the Smc head domains. Component of a cohesin-like complex composed of ScpA, ScpB and the Smc homodimer, in which ScpA and ScpB bind to the head domain of Smc. The presence of the three proteins is required for the association of the complex with DNA.</text>
</comment>
<dbReference type="OrthoDB" id="9806226at2"/>
<gene>
    <name evidence="5 6" type="primary">scpB</name>
    <name evidence="6" type="ORF">H1164_09285</name>
</gene>
<dbReference type="InterPro" id="IPR036388">
    <property type="entry name" value="WH-like_DNA-bd_sf"/>
</dbReference>
<dbReference type="NCBIfam" id="TIGR00281">
    <property type="entry name" value="SMC-Scp complex subunit ScpB"/>
    <property type="match status" value="1"/>
</dbReference>
<dbReference type="RefSeq" id="WP_081943917.1">
    <property type="nucleotide sequence ID" value="NZ_JACEIP010000012.1"/>
</dbReference>
<proteinExistence type="inferred from homology"/>
<dbReference type="InterPro" id="IPR005234">
    <property type="entry name" value="ScpB_csome_segregation"/>
</dbReference>
<comment type="similarity">
    <text evidence="5">Belongs to the ScpB family.</text>
</comment>
<dbReference type="AlphaFoldDB" id="A0A7W1XAG1"/>
<reference evidence="6 7" key="1">
    <citation type="submission" date="2020-07" db="EMBL/GenBank/DDBJ databases">
        <authorList>
            <person name="Feng H."/>
        </authorList>
    </citation>
    <scope>NUCLEOTIDE SEQUENCE [LARGE SCALE GENOMIC DNA]</scope>
    <source>
        <strain evidence="7">s-11</strain>
    </source>
</reference>
<dbReference type="Proteomes" id="UP000530514">
    <property type="component" value="Unassembled WGS sequence"/>
</dbReference>
<keyword evidence="1 5" id="KW-0963">Cytoplasm</keyword>
<dbReference type="PIRSF" id="PIRSF019345">
    <property type="entry name" value="ScpB"/>
    <property type="match status" value="1"/>
</dbReference>
<keyword evidence="3 5" id="KW-0159">Chromosome partition</keyword>
<evidence type="ECO:0000256" key="4">
    <source>
        <dbReference type="ARBA" id="ARBA00023306"/>
    </source>
</evidence>
<dbReference type="InterPro" id="IPR036390">
    <property type="entry name" value="WH_DNA-bd_sf"/>
</dbReference>
<keyword evidence="2 5" id="KW-0132">Cell division</keyword>
<sequence>MKPVIEGLLFAAGDEGLSLKELSEATGLSKHEAELLIHELRVDLKEAGRGIQIVKVAQVYQMTTLPEHAPYFEKLAQAPSRSGLSRAALETLAIVAYRQPLTRMEIEEIRGVKSERVIQVLQRKGLIKDVGRAEGAGRPILYGTTKEFLEYFGLNRLDELPPADSIFDWQEWEQDRRDLFARLGMEVDQETAGPDEWDEEPTSVEI</sequence>
<name>A0A7W1XAG1_9BACL</name>
<evidence type="ECO:0000256" key="3">
    <source>
        <dbReference type="ARBA" id="ARBA00022829"/>
    </source>
</evidence>
<dbReference type="GO" id="GO:0051301">
    <property type="term" value="P:cell division"/>
    <property type="evidence" value="ECO:0007669"/>
    <property type="project" value="UniProtKB-KW"/>
</dbReference>
<evidence type="ECO:0000313" key="7">
    <source>
        <dbReference type="Proteomes" id="UP000530514"/>
    </source>
</evidence>
<dbReference type="GO" id="GO:0005737">
    <property type="term" value="C:cytoplasm"/>
    <property type="evidence" value="ECO:0007669"/>
    <property type="project" value="UniProtKB-SubCell"/>
</dbReference>
<dbReference type="GO" id="GO:0006260">
    <property type="term" value="P:DNA replication"/>
    <property type="evidence" value="ECO:0007669"/>
    <property type="project" value="UniProtKB-UniRule"/>
</dbReference>
<comment type="function">
    <text evidence="5">Participates in chromosomal partition during cell division. May act via the formation of a condensin-like complex containing Smc and ScpA that pull DNA away from mid-cell into both cell halves.</text>
</comment>
<dbReference type="Gene3D" id="1.10.10.10">
    <property type="entry name" value="Winged helix-like DNA-binding domain superfamily/Winged helix DNA-binding domain"/>
    <property type="match status" value="2"/>
</dbReference>
<comment type="caution">
    <text evidence="6">The sequence shown here is derived from an EMBL/GenBank/DDBJ whole genome shotgun (WGS) entry which is preliminary data.</text>
</comment>
<dbReference type="SUPFAM" id="SSF46785">
    <property type="entry name" value="Winged helix' DNA-binding domain"/>
    <property type="match status" value="2"/>
</dbReference>